<gene>
    <name evidence="1" type="ORF">BG454_02400</name>
</gene>
<sequence>MKSDSPTPEVFSATDFDDILLLIGRLNYSWTNTESLLLHLIAGLAGTTKDVAVVIFLTLNTTRARVDLVERLAKMNTQDTAEREAVLKLTRALMRLSGARNRFNHCIYAFDPDGGPPKSILMRIADRKDSIRMGQSLDLDAAALDHIRQSIDELAKINQSIWGHIAHYGYPV</sequence>
<evidence type="ECO:0000313" key="1">
    <source>
        <dbReference type="EMBL" id="ATX64830.1"/>
    </source>
</evidence>
<accession>A0A2K8KFA5</accession>
<dbReference type="KEGG" id="rbg:BG454_02400"/>
<organism evidence="1 2">
    <name type="scientific">Roseinatronobacter bogoriensis subsp. barguzinensis</name>
    <dbReference type="NCBI Taxonomy" id="441209"/>
    <lineage>
        <taxon>Bacteria</taxon>
        <taxon>Pseudomonadati</taxon>
        <taxon>Pseudomonadota</taxon>
        <taxon>Alphaproteobacteria</taxon>
        <taxon>Rhodobacterales</taxon>
        <taxon>Paracoccaceae</taxon>
        <taxon>Roseinatronobacter</taxon>
    </lineage>
</organism>
<protein>
    <submittedName>
        <fullName evidence="1">Uncharacterized protein</fullName>
    </submittedName>
</protein>
<dbReference type="Proteomes" id="UP000228948">
    <property type="component" value="Chromosome"/>
</dbReference>
<keyword evidence="2" id="KW-1185">Reference proteome</keyword>
<name>A0A2K8KFA5_9RHOB</name>
<dbReference type="RefSeq" id="WP_071479847.1">
    <property type="nucleotide sequence ID" value="NZ_CP024899.1"/>
</dbReference>
<evidence type="ECO:0000313" key="2">
    <source>
        <dbReference type="Proteomes" id="UP000228948"/>
    </source>
</evidence>
<reference evidence="1 2" key="1">
    <citation type="submission" date="2017-11" db="EMBL/GenBank/DDBJ databases">
        <title>Revised Sequence and Annotation of the Rhodobaca barguzinensis strain alga05 Genome.</title>
        <authorList>
            <person name="Kopejtka K."/>
            <person name="Tomasch J.M."/>
            <person name="Bunk B."/>
            <person name="Koblizek M."/>
        </authorList>
    </citation>
    <scope>NUCLEOTIDE SEQUENCE [LARGE SCALE GENOMIC DNA]</scope>
    <source>
        <strain evidence="2">alga05</strain>
    </source>
</reference>
<dbReference type="AlphaFoldDB" id="A0A2K8KFA5"/>
<proteinExistence type="predicted"/>
<dbReference type="OrthoDB" id="7846470at2"/>
<dbReference type="EMBL" id="CP024899">
    <property type="protein sequence ID" value="ATX64830.1"/>
    <property type="molecule type" value="Genomic_DNA"/>
</dbReference>